<feature type="transmembrane region" description="Helical" evidence="2">
    <location>
        <begin position="21"/>
        <end position="45"/>
    </location>
</feature>
<evidence type="ECO:0000256" key="2">
    <source>
        <dbReference type="SAM" id="Phobius"/>
    </source>
</evidence>
<keyword evidence="2" id="KW-1133">Transmembrane helix</keyword>
<dbReference type="OrthoDB" id="9764568at2"/>
<feature type="transmembrane region" description="Helical" evidence="2">
    <location>
        <begin position="193"/>
        <end position="219"/>
    </location>
</feature>
<dbReference type="SUPFAM" id="SSF81442">
    <property type="entry name" value="Cytochrome c oxidase subunit I-like"/>
    <property type="match status" value="1"/>
</dbReference>
<evidence type="ECO:0000259" key="3">
    <source>
        <dbReference type="PROSITE" id="PS50855"/>
    </source>
</evidence>
<evidence type="ECO:0000256" key="1">
    <source>
        <dbReference type="ARBA" id="ARBA00022660"/>
    </source>
</evidence>
<feature type="transmembrane region" description="Helical" evidence="2">
    <location>
        <begin position="380"/>
        <end position="400"/>
    </location>
</feature>
<dbReference type="Gene3D" id="1.20.210.10">
    <property type="entry name" value="Cytochrome c oxidase-like, subunit I domain"/>
    <property type="match status" value="1"/>
</dbReference>
<keyword evidence="1" id="KW-0249">Electron transport</keyword>
<proteinExistence type="predicted"/>
<dbReference type="InterPro" id="IPR000883">
    <property type="entry name" value="Cyt_C_Oxase_1"/>
</dbReference>
<dbReference type="EMBL" id="CZVW01000008">
    <property type="protein sequence ID" value="CUT00931.1"/>
    <property type="molecule type" value="Genomic_DNA"/>
</dbReference>
<keyword evidence="1" id="KW-0813">Transport</keyword>
<keyword evidence="5" id="KW-1185">Reference proteome</keyword>
<dbReference type="PROSITE" id="PS50855">
    <property type="entry name" value="COX1"/>
    <property type="match status" value="1"/>
</dbReference>
<dbReference type="PANTHER" id="PTHR10422">
    <property type="entry name" value="CYTOCHROME C OXIDASE SUBUNIT 1"/>
    <property type="match status" value="1"/>
</dbReference>
<evidence type="ECO:0000313" key="5">
    <source>
        <dbReference type="Proteomes" id="UP000199197"/>
    </source>
</evidence>
<keyword evidence="2" id="KW-0812">Transmembrane</keyword>
<feature type="transmembrane region" description="Helical" evidence="2">
    <location>
        <begin position="144"/>
        <end position="164"/>
    </location>
</feature>
<dbReference type="Proteomes" id="UP000199197">
    <property type="component" value="Unassembled WGS sequence"/>
</dbReference>
<dbReference type="Pfam" id="PF00115">
    <property type="entry name" value="COX1"/>
    <property type="match status" value="1"/>
</dbReference>
<feature type="transmembrane region" description="Helical" evidence="2">
    <location>
        <begin position="310"/>
        <end position="331"/>
    </location>
</feature>
<dbReference type="GO" id="GO:0016020">
    <property type="term" value="C:membrane"/>
    <property type="evidence" value="ECO:0007669"/>
    <property type="project" value="InterPro"/>
</dbReference>
<feature type="transmembrane region" description="Helical" evidence="2">
    <location>
        <begin position="343"/>
        <end position="360"/>
    </location>
</feature>
<protein>
    <submittedName>
        <fullName evidence="4">Cytochrome c oxidase subunit 1</fullName>
    </submittedName>
</protein>
<dbReference type="GO" id="GO:0004129">
    <property type="term" value="F:cytochrome-c oxidase activity"/>
    <property type="evidence" value="ECO:0007669"/>
    <property type="project" value="InterPro"/>
</dbReference>
<keyword evidence="2" id="KW-0472">Membrane</keyword>
<reference evidence="5" key="1">
    <citation type="submission" date="2015-11" db="EMBL/GenBank/DDBJ databases">
        <authorList>
            <person name="Varghese N."/>
        </authorList>
    </citation>
    <scope>NUCLEOTIDE SEQUENCE [LARGE SCALE GENOMIC DNA]</scope>
    <source>
        <strain evidence="5">JGI-23</strain>
    </source>
</reference>
<feature type="transmembrane region" description="Helical" evidence="2">
    <location>
        <begin position="57"/>
        <end position="85"/>
    </location>
</feature>
<feature type="transmembrane region" description="Helical" evidence="2">
    <location>
        <begin position="455"/>
        <end position="476"/>
    </location>
</feature>
<feature type="domain" description="Cytochrome oxidase subunit I profile" evidence="3">
    <location>
        <begin position="18"/>
        <end position="486"/>
    </location>
</feature>
<dbReference type="GO" id="GO:0009060">
    <property type="term" value="P:aerobic respiration"/>
    <property type="evidence" value="ECO:0007669"/>
    <property type="project" value="InterPro"/>
</dbReference>
<name>A0A0N7MXA9_9BACT</name>
<dbReference type="InterPro" id="IPR023616">
    <property type="entry name" value="Cyt_c_oxase-like_su1_dom"/>
</dbReference>
<feature type="transmembrane region" description="Helical" evidence="2">
    <location>
        <begin position="239"/>
        <end position="260"/>
    </location>
</feature>
<gene>
    <name evidence="4" type="ORF">JGI23_00947</name>
</gene>
<sequence length="486" mass="54407">MAEIAIKAEAVEIEAKVKKLTLVWTGLTFILFPILGLLGFLMRLVQGNVFPMFPPEWFYSILTLHGVGMVGLWFVEGMIAVIYLLSKYVKPSAGVSWFSFTFTLIGVALIIISTIAGKFGAGWYFLYPLPYKSAEIWPNWATDLYLIGLGVLGIAWTVWVIDVLRAIAKKYTLNQALAWHYLAGKTEPELPPIILIVTVTCIGAITGFLAAVALLLLFLFDRVSGTPADPLLMKNLVFYFGHVLVNITMYLGVAILYETLPQYTQKPWKTNKLVAFAWNTVLFLVLFAYFHHLYMDFVQPKAFQIIGQFASYFISVPAAVVTIFSALAMIYKTKVNWTLGSSLIFLGTMGWAVGGVAAVIDSSIAVNFRFHNTLWVPAHFHTYFLMGVVLMILGFIYHFSQLHSNIPDNSKLAKFTVWLILIGGYGFLSMFYTGGALFVPRRYALYPPALSSGTTLAQISIVFVSILTIGFLLYLIQTIRRWARSF</sequence>
<keyword evidence="1" id="KW-0679">Respiratory chain</keyword>
<feature type="transmembrane region" description="Helical" evidence="2">
    <location>
        <begin position="272"/>
        <end position="290"/>
    </location>
</feature>
<dbReference type="RefSeq" id="WP_092349269.1">
    <property type="nucleotide sequence ID" value="NZ_CZVW01000008.1"/>
</dbReference>
<evidence type="ECO:0000313" key="4">
    <source>
        <dbReference type="EMBL" id="CUT00931.1"/>
    </source>
</evidence>
<dbReference type="InterPro" id="IPR036927">
    <property type="entry name" value="Cyt_c_oxase-like_su1_sf"/>
</dbReference>
<organism evidence="4 5">
    <name type="scientific">Candidatus Chryseopegocella kryptomonas</name>
    <dbReference type="NCBI Taxonomy" id="1633643"/>
    <lineage>
        <taxon>Bacteria</taxon>
        <taxon>Pseudomonadati</taxon>
        <taxon>Candidatus Kryptoniota</taxon>
        <taxon>Candidatus Chryseopegocella</taxon>
    </lineage>
</organism>
<feature type="transmembrane region" description="Helical" evidence="2">
    <location>
        <begin position="97"/>
        <end position="124"/>
    </location>
</feature>
<dbReference type="GO" id="GO:0020037">
    <property type="term" value="F:heme binding"/>
    <property type="evidence" value="ECO:0007669"/>
    <property type="project" value="InterPro"/>
</dbReference>
<dbReference type="PRINTS" id="PR01165">
    <property type="entry name" value="CYCOXIDASEI"/>
</dbReference>
<accession>A0A0N7MXA9</accession>
<dbReference type="AlphaFoldDB" id="A0A0N7MXA9"/>
<feature type="transmembrane region" description="Helical" evidence="2">
    <location>
        <begin position="412"/>
        <end position="435"/>
    </location>
</feature>